<reference evidence="1 3" key="1">
    <citation type="submission" date="2018-08" db="EMBL/GenBank/DDBJ databases">
        <title>Sequencing the genomes of 1000 actinobacteria strains.</title>
        <authorList>
            <person name="Klenk H.-P."/>
        </authorList>
    </citation>
    <scope>NUCLEOTIDE SEQUENCE [LARGE SCALE GENOMIC DNA]</scope>
    <source>
        <strain evidence="1 3">DSM 22967</strain>
    </source>
</reference>
<evidence type="ECO:0000313" key="3">
    <source>
        <dbReference type="Proteomes" id="UP000256253"/>
    </source>
</evidence>
<evidence type="ECO:0000313" key="2">
    <source>
        <dbReference type="EMBL" id="REF31335.1"/>
    </source>
</evidence>
<comment type="caution">
    <text evidence="1">The sequence shown here is derived from an EMBL/GenBank/DDBJ whole genome shotgun (WGS) entry which is preliminary data.</text>
</comment>
<accession>A0A3D9U9J8</accession>
<protein>
    <recommendedName>
        <fullName evidence="4">DUF1697 domain-containing protein</fullName>
    </recommendedName>
</protein>
<dbReference type="OrthoDB" id="5067020at2"/>
<dbReference type="SUPFAM" id="SSF160379">
    <property type="entry name" value="SP0830-like"/>
    <property type="match status" value="1"/>
</dbReference>
<dbReference type="Proteomes" id="UP000256253">
    <property type="component" value="Unassembled WGS sequence"/>
</dbReference>
<sequence length="176" mass="18991">MITVALFRNVNLGHPGSPTGDELVEAFGGPAVARSFQSNGTVVFEAMDPENASAAAIIRLRATGYQPTVVIRALEQIRRAVEDVPPVDPGEGVYRSMISFFDVRQFPTVRLPFRSPDGLVEIRAMGPDCAHSVCWKPRQTAGNVTGCLEQLLSVPVTTRTVATMQRLLATISASTH</sequence>
<keyword evidence="3" id="KW-1185">Reference proteome</keyword>
<dbReference type="RefSeq" id="WP_115923186.1">
    <property type="nucleotide sequence ID" value="NZ_QTUA01000001.1"/>
</dbReference>
<evidence type="ECO:0008006" key="4">
    <source>
        <dbReference type="Google" id="ProtNLM"/>
    </source>
</evidence>
<dbReference type="EMBL" id="QTUA01000002">
    <property type="protein sequence ID" value="REF24620.1"/>
    <property type="molecule type" value="Genomic_DNA"/>
</dbReference>
<name>A0A3D9U9J8_9MICO</name>
<gene>
    <name evidence="2" type="ORF">DFJ65_2395</name>
    <name evidence="1" type="ORF">DFJ65_3406</name>
</gene>
<proteinExistence type="predicted"/>
<dbReference type="InterPro" id="IPR012545">
    <property type="entry name" value="DUF1697"/>
</dbReference>
<dbReference type="AlphaFoldDB" id="A0A3D9U9J8"/>
<dbReference type="EMBL" id="QTUA01000001">
    <property type="protein sequence ID" value="REF31335.1"/>
    <property type="molecule type" value="Genomic_DNA"/>
</dbReference>
<evidence type="ECO:0000313" key="1">
    <source>
        <dbReference type="EMBL" id="REF24620.1"/>
    </source>
</evidence>
<organism evidence="1 3">
    <name type="scientific">Calidifontibacter indicus</name>
    <dbReference type="NCBI Taxonomy" id="419650"/>
    <lineage>
        <taxon>Bacteria</taxon>
        <taxon>Bacillati</taxon>
        <taxon>Actinomycetota</taxon>
        <taxon>Actinomycetes</taxon>
        <taxon>Micrococcales</taxon>
        <taxon>Dermacoccaceae</taxon>
        <taxon>Calidifontibacter</taxon>
    </lineage>
</organism>
<dbReference type="Pfam" id="PF08002">
    <property type="entry name" value="DUF1697"/>
    <property type="match status" value="1"/>
</dbReference>